<dbReference type="Gene3D" id="3.90.550.10">
    <property type="entry name" value="Spore Coat Polysaccharide Biosynthesis Protein SpsA, Chain A"/>
    <property type="match status" value="1"/>
</dbReference>
<dbReference type="InterPro" id="IPR001173">
    <property type="entry name" value="Glyco_trans_2-like"/>
</dbReference>
<dbReference type="PATRIC" id="fig|1195236.3.peg.5163"/>
<dbReference type="CDD" id="cd00761">
    <property type="entry name" value="Glyco_tranf_GTA_type"/>
    <property type="match status" value="1"/>
</dbReference>
<dbReference type="STRING" id="1195236.CTER_4970"/>
<dbReference type="AlphaFoldDB" id="S0FHL0"/>
<sequence length="337" mass="38330">MLNETAAFIMPHYASDRDHRNILFLKAAIDGVFGQTDENWHLIIVDDASASIAAKDFLKDLCQKHPRRISVIFEDKNRGQGACRNIGIEYAYKNNFPIILFNDADDISHEKRLETVRKIFAEDGEADVVYTTFEVIDEHNRPVAAEKIAPSIQEIITSHKTNPPQGHDCWIRIGTDTGYVNLTSATAVKTCLAYKCPFPEERVSEDAVTWMKYSALGGKFVYTGEIPSLYRNPQNTEGSSSRTREGGREKFFEKVVKVNTEGFLECIDMGLKNGRLQNEQIKELMVKFYIKQAKTVYYEKIYDLAYKEISKALNLSIDLAFKNLSQQGLEDVLEKCL</sequence>
<protein>
    <submittedName>
        <fullName evidence="2">Glycosyl transferase family 2</fullName>
    </submittedName>
</protein>
<dbReference type="EMBL" id="AORV01000066">
    <property type="protein sequence ID" value="EMS69386.1"/>
    <property type="molecule type" value="Genomic_DNA"/>
</dbReference>
<reference evidence="2 3" key="1">
    <citation type="journal article" date="2013" name="Genome Announc.">
        <title>Draft Genome Sequence of the Cellulolytic, Mesophilic, Anaerobic Bacterium Clostridium termitidis Strain CT1112 (DSM 5398).</title>
        <authorList>
            <person name="Lal S."/>
            <person name="Ramachandran U."/>
            <person name="Zhang X."/>
            <person name="Munir R."/>
            <person name="Sparling R."/>
            <person name="Levin D.B."/>
        </authorList>
    </citation>
    <scope>NUCLEOTIDE SEQUENCE [LARGE SCALE GENOMIC DNA]</scope>
    <source>
        <strain evidence="2 3">CT1112</strain>
    </source>
</reference>
<feature type="domain" description="Glycosyltransferase 2-like" evidence="1">
    <location>
        <begin position="23"/>
        <end position="173"/>
    </location>
</feature>
<name>S0FHL0_RUMCE</name>
<organism evidence="2 3">
    <name type="scientific">Ruminiclostridium cellobioparum subsp. termitidis CT1112</name>
    <dbReference type="NCBI Taxonomy" id="1195236"/>
    <lineage>
        <taxon>Bacteria</taxon>
        <taxon>Bacillati</taxon>
        <taxon>Bacillota</taxon>
        <taxon>Clostridia</taxon>
        <taxon>Eubacteriales</taxon>
        <taxon>Oscillospiraceae</taxon>
        <taxon>Ruminiclostridium</taxon>
    </lineage>
</organism>
<keyword evidence="3" id="KW-1185">Reference proteome</keyword>
<dbReference type="Pfam" id="PF00535">
    <property type="entry name" value="Glycos_transf_2"/>
    <property type="match status" value="1"/>
</dbReference>
<dbReference type="InterPro" id="IPR029044">
    <property type="entry name" value="Nucleotide-diphossugar_trans"/>
</dbReference>
<dbReference type="SUPFAM" id="SSF53448">
    <property type="entry name" value="Nucleotide-diphospho-sugar transferases"/>
    <property type="match status" value="1"/>
</dbReference>
<gene>
    <name evidence="2" type="ORF">CTER_4970</name>
</gene>
<dbReference type="eggNOG" id="COG0463">
    <property type="taxonomic scope" value="Bacteria"/>
</dbReference>
<dbReference type="PANTHER" id="PTHR43685">
    <property type="entry name" value="GLYCOSYLTRANSFERASE"/>
    <property type="match status" value="1"/>
</dbReference>
<evidence type="ECO:0000259" key="1">
    <source>
        <dbReference type="Pfam" id="PF00535"/>
    </source>
</evidence>
<dbReference type="InterPro" id="IPR050834">
    <property type="entry name" value="Glycosyltransf_2"/>
</dbReference>
<dbReference type="RefSeq" id="WP_004630405.1">
    <property type="nucleotide sequence ID" value="NZ_AORV01000066.1"/>
</dbReference>
<comment type="caution">
    <text evidence="2">The sequence shown here is derived from an EMBL/GenBank/DDBJ whole genome shotgun (WGS) entry which is preliminary data.</text>
</comment>
<dbReference type="GO" id="GO:0016740">
    <property type="term" value="F:transferase activity"/>
    <property type="evidence" value="ECO:0007669"/>
    <property type="project" value="UniProtKB-KW"/>
</dbReference>
<proteinExistence type="predicted"/>
<evidence type="ECO:0000313" key="3">
    <source>
        <dbReference type="Proteomes" id="UP000014155"/>
    </source>
</evidence>
<dbReference type="Proteomes" id="UP000014155">
    <property type="component" value="Unassembled WGS sequence"/>
</dbReference>
<accession>S0FHL0</accession>
<evidence type="ECO:0000313" key="2">
    <source>
        <dbReference type="EMBL" id="EMS69386.1"/>
    </source>
</evidence>
<keyword evidence="2" id="KW-0808">Transferase</keyword>
<dbReference type="PANTHER" id="PTHR43685:SF2">
    <property type="entry name" value="GLYCOSYLTRANSFERASE 2-LIKE DOMAIN-CONTAINING PROTEIN"/>
    <property type="match status" value="1"/>
</dbReference>